<dbReference type="RefSeq" id="WP_283760469.1">
    <property type="nucleotide sequence ID" value="NZ_JAQOSQ010000053.1"/>
</dbReference>
<keyword evidence="3" id="KW-1185">Reference proteome</keyword>
<sequence length="117" mass="13163">MTSFSSPNPRIAFLSFLDQMRDSVQQPLEPETSRLPDPKSFPGTCSDPVVPIEGEATVDQTVLPYQRGRVYFQGSWWPATSREEFPLVTDQVVKVIARQNITLLVTTMTVHRAKPCP</sequence>
<feature type="region of interest" description="Disordered" evidence="1">
    <location>
        <begin position="24"/>
        <end position="48"/>
    </location>
</feature>
<evidence type="ECO:0000256" key="1">
    <source>
        <dbReference type="SAM" id="MobiDB-lite"/>
    </source>
</evidence>
<gene>
    <name evidence="2" type="ORF">PMH09_21875</name>
</gene>
<protein>
    <submittedName>
        <fullName evidence="2">NfeD family protein</fullName>
    </submittedName>
</protein>
<organism evidence="2 3">
    <name type="scientific">Roseofilum casamattae BLCC-M143</name>
    <dbReference type="NCBI Taxonomy" id="3022442"/>
    <lineage>
        <taxon>Bacteria</taxon>
        <taxon>Bacillati</taxon>
        <taxon>Cyanobacteriota</taxon>
        <taxon>Cyanophyceae</taxon>
        <taxon>Desertifilales</taxon>
        <taxon>Desertifilaceae</taxon>
        <taxon>Roseofilum</taxon>
        <taxon>Roseofilum casamattae</taxon>
    </lineage>
</organism>
<dbReference type="EMBL" id="JAQOSQ010000053">
    <property type="protein sequence ID" value="MDJ1185833.1"/>
    <property type="molecule type" value="Genomic_DNA"/>
</dbReference>
<accession>A0ABT7C305</accession>
<dbReference type="Proteomes" id="UP001232992">
    <property type="component" value="Unassembled WGS sequence"/>
</dbReference>
<name>A0ABT7C305_9CYAN</name>
<reference evidence="2 3" key="1">
    <citation type="submission" date="2023-01" db="EMBL/GenBank/DDBJ databases">
        <title>Novel diversity within Roseofilum (Cyanobacteria; Desertifilaceae) from marine benthic mats with descriptions of four novel species.</title>
        <authorList>
            <person name="Wang Y."/>
            <person name="Berthold D.E."/>
            <person name="Hu J."/>
            <person name="Lefler F.W."/>
            <person name="Laughinghouse H.D. IV."/>
        </authorList>
    </citation>
    <scope>NUCLEOTIDE SEQUENCE [LARGE SCALE GENOMIC DNA]</scope>
    <source>
        <strain evidence="2 3">BLCC-M143</strain>
    </source>
</reference>
<dbReference type="Gene3D" id="2.40.50.140">
    <property type="entry name" value="Nucleic acid-binding proteins"/>
    <property type="match status" value="1"/>
</dbReference>
<dbReference type="InterPro" id="IPR012340">
    <property type="entry name" value="NA-bd_OB-fold"/>
</dbReference>
<evidence type="ECO:0000313" key="3">
    <source>
        <dbReference type="Proteomes" id="UP001232992"/>
    </source>
</evidence>
<evidence type="ECO:0000313" key="2">
    <source>
        <dbReference type="EMBL" id="MDJ1185833.1"/>
    </source>
</evidence>
<proteinExistence type="predicted"/>
<comment type="caution">
    <text evidence="2">The sequence shown here is derived from an EMBL/GenBank/DDBJ whole genome shotgun (WGS) entry which is preliminary data.</text>
</comment>